<dbReference type="PANTHER" id="PTHR40037:SF1">
    <property type="entry name" value="PHOSPHOESTERASE SAOUHSC_00951-RELATED"/>
    <property type="match status" value="1"/>
</dbReference>
<dbReference type="Proteomes" id="UP000326702">
    <property type="component" value="Chromosome"/>
</dbReference>
<sequence>MPADLRAASDPGFGTGPGACQNVGMPNLPDRTDAQVRIGVAIAVPPPFGAELGESRRRFGDPQADAIPPHITVLGPSVVERDELADTIEHLRKAAASQEPFHVVLRGAGTFRPVSPVVFAQVAVGIAECERLEAAVRTGPLDFPLRFNYHPHVTVAHEVSDELLDAAFDGMADYEATFSVDEVHLFEHGDDGVWRPVQGFPLGSVDAA</sequence>
<dbReference type="Pfam" id="PF13563">
    <property type="entry name" value="2_5_RNA_ligase2"/>
    <property type="match status" value="1"/>
</dbReference>
<evidence type="ECO:0000313" key="1">
    <source>
        <dbReference type="EMBL" id="QFU97630.1"/>
    </source>
</evidence>
<dbReference type="AlphaFoldDB" id="A0A5P9Q8Z9"/>
<name>A0A5P9Q8Z9_9MICO</name>
<dbReference type="PANTHER" id="PTHR40037">
    <property type="entry name" value="PHOSPHOESTERASE YJCG-RELATED"/>
    <property type="match status" value="1"/>
</dbReference>
<protein>
    <recommendedName>
        <fullName evidence="3">2'-5' RNA ligase</fullName>
    </recommendedName>
</protein>
<evidence type="ECO:0008006" key="3">
    <source>
        <dbReference type="Google" id="ProtNLM"/>
    </source>
</evidence>
<proteinExistence type="predicted"/>
<keyword evidence="2" id="KW-1185">Reference proteome</keyword>
<dbReference type="EMBL" id="CP045529">
    <property type="protein sequence ID" value="QFU97630.1"/>
    <property type="molecule type" value="Genomic_DNA"/>
</dbReference>
<accession>A0A5P9Q8Z9</accession>
<dbReference type="SUPFAM" id="SSF55144">
    <property type="entry name" value="LigT-like"/>
    <property type="match status" value="1"/>
</dbReference>
<gene>
    <name evidence="1" type="ORF">KDY119_01129</name>
</gene>
<dbReference type="Gene3D" id="3.90.1140.10">
    <property type="entry name" value="Cyclic phosphodiesterase"/>
    <property type="match status" value="1"/>
</dbReference>
<organism evidence="1 2">
    <name type="scientific">Luteimicrobium xylanilyticum</name>
    <dbReference type="NCBI Taxonomy" id="1133546"/>
    <lineage>
        <taxon>Bacteria</taxon>
        <taxon>Bacillati</taxon>
        <taxon>Actinomycetota</taxon>
        <taxon>Actinomycetes</taxon>
        <taxon>Micrococcales</taxon>
        <taxon>Luteimicrobium</taxon>
    </lineage>
</organism>
<dbReference type="InterPro" id="IPR050580">
    <property type="entry name" value="2H_phosphoesterase_YjcG-like"/>
</dbReference>
<evidence type="ECO:0000313" key="2">
    <source>
        <dbReference type="Proteomes" id="UP000326702"/>
    </source>
</evidence>
<dbReference type="InterPro" id="IPR009097">
    <property type="entry name" value="Cyclic_Pdiesterase"/>
</dbReference>
<dbReference type="KEGG" id="lxl:KDY119_01129"/>
<reference evidence="1 2" key="1">
    <citation type="submission" date="2019-10" db="EMBL/GenBank/DDBJ databases">
        <title>Genome sequence of Luteimicrobium xylanilyticum HY-24.</title>
        <authorList>
            <person name="Kim D.Y."/>
            <person name="Park H.-Y."/>
        </authorList>
    </citation>
    <scope>NUCLEOTIDE SEQUENCE [LARGE SCALE GENOMIC DNA]</scope>
    <source>
        <strain evidence="1 2">HY-24</strain>
    </source>
</reference>